<dbReference type="Pfam" id="PF04740">
    <property type="entry name" value="LXG"/>
    <property type="match status" value="1"/>
</dbReference>
<dbReference type="RefSeq" id="WP_094785485.1">
    <property type="nucleotide sequence ID" value="NZ_BEDT01000008.1"/>
</dbReference>
<organism evidence="5 6">
    <name type="scientific">Pseudolactococcus reticulitermitis</name>
    <dbReference type="NCBI Taxonomy" id="2025039"/>
    <lineage>
        <taxon>Bacteria</taxon>
        <taxon>Bacillati</taxon>
        <taxon>Bacillota</taxon>
        <taxon>Bacilli</taxon>
        <taxon>Lactobacillales</taxon>
        <taxon>Streptococcaceae</taxon>
        <taxon>Pseudolactococcus</taxon>
    </lineage>
</organism>
<feature type="domain" description="LXG" evidence="4">
    <location>
        <begin position="1"/>
        <end position="237"/>
    </location>
</feature>
<reference evidence="6" key="1">
    <citation type="submission" date="2017-08" db="EMBL/GenBank/DDBJ databases">
        <title>Draft genome sequence of Lactococcus sp. strain Rs-Y01, isolated from the gut of the lower termite Reticulitermes speratus.</title>
        <authorList>
            <person name="Ohkuma M."/>
            <person name="Yuki M."/>
        </authorList>
    </citation>
    <scope>NUCLEOTIDE SEQUENCE [LARGE SCALE GENOMIC DNA]</scope>
    <source>
        <strain evidence="6">Rs-Y01</strain>
    </source>
</reference>
<evidence type="ECO:0000256" key="1">
    <source>
        <dbReference type="ARBA" id="ARBA00034117"/>
    </source>
</evidence>
<dbReference type="OrthoDB" id="2234398at2"/>
<evidence type="ECO:0000313" key="5">
    <source>
        <dbReference type="EMBL" id="GAX48475.1"/>
    </source>
</evidence>
<keyword evidence="6" id="KW-1185">Reference proteome</keyword>
<feature type="transmembrane region" description="Helical" evidence="3">
    <location>
        <begin position="342"/>
        <end position="369"/>
    </location>
</feature>
<dbReference type="AlphaFoldDB" id="A0A224XFT0"/>
<evidence type="ECO:0000313" key="6">
    <source>
        <dbReference type="Proteomes" id="UP000218689"/>
    </source>
</evidence>
<protein>
    <recommendedName>
        <fullName evidence="4">LXG domain-containing protein</fullName>
    </recommendedName>
</protein>
<keyword evidence="2" id="KW-0175">Coiled coil</keyword>
<proteinExistence type="inferred from homology"/>
<sequence length="404" mass="43371">MGLIYNPSESGELVSNFQANLTSCEQVISDLKKGNNHLVGVLNSKQLGGAAFDAGLAMFSQLVIPTVNKVDISIQDIKTKLQQFSQYTAAAGGEILDEDKLNQQLEELRRQQATLTSQIRVYQNQARINDDPDMVAMCYSYASDLSNFMNTVQDDIRKVEEKLKKLHELDMKTSSLFSESQNEIQNLSTAILAVNSVSFDSSGKLVIKGSGKNLKRIKEFIKDIHDATKNEALTTIFEETIQEGVKKKANDAAKIAAENAWKNRYATGLGNGKIVGRVPGATAKAMKDAEGLALKSGANLGKCVTAGVAVVGGVMDGFSDYQQDKNVGKAVTHGMLSTGAGIAIGIFVPGIGWGIAAGVVASMAIDWVFDQKPVKEFFKDPGKTVGKAIKGASNFFNSLGKVFA</sequence>
<dbReference type="InterPro" id="IPR006829">
    <property type="entry name" value="LXG_dom"/>
</dbReference>
<name>A0A224XFT0_9LACT</name>
<keyword evidence="3" id="KW-0472">Membrane</keyword>
<comment type="similarity">
    <text evidence="1">In the N-terminal section; belongs to the LXG family.</text>
</comment>
<dbReference type="Proteomes" id="UP000218689">
    <property type="component" value="Unassembled WGS sequence"/>
</dbReference>
<accession>A0A224XFT0</accession>
<evidence type="ECO:0000259" key="4">
    <source>
        <dbReference type="PROSITE" id="PS51756"/>
    </source>
</evidence>
<keyword evidence="3" id="KW-0812">Transmembrane</keyword>
<keyword evidence="3" id="KW-1133">Transmembrane helix</keyword>
<dbReference type="PROSITE" id="PS51756">
    <property type="entry name" value="LXG"/>
    <property type="match status" value="1"/>
</dbReference>
<dbReference type="EMBL" id="BEDT01000008">
    <property type="protein sequence ID" value="GAX48475.1"/>
    <property type="molecule type" value="Genomic_DNA"/>
</dbReference>
<gene>
    <name evidence="5" type="ORF">RsY01_2104</name>
</gene>
<comment type="caution">
    <text evidence="5">The sequence shown here is derived from an EMBL/GenBank/DDBJ whole genome shotgun (WGS) entry which is preliminary data.</text>
</comment>
<evidence type="ECO:0000256" key="3">
    <source>
        <dbReference type="SAM" id="Phobius"/>
    </source>
</evidence>
<evidence type="ECO:0000256" key="2">
    <source>
        <dbReference type="SAM" id="Coils"/>
    </source>
</evidence>
<feature type="coiled-coil region" evidence="2">
    <location>
        <begin position="98"/>
        <end position="125"/>
    </location>
</feature>